<dbReference type="AlphaFoldDB" id="A0A9W8V8E2"/>
<evidence type="ECO:0000256" key="4">
    <source>
        <dbReference type="ARBA" id="ARBA00023125"/>
    </source>
</evidence>
<evidence type="ECO:0000256" key="3">
    <source>
        <dbReference type="ARBA" id="ARBA00023015"/>
    </source>
</evidence>
<dbReference type="Gene3D" id="4.10.240.10">
    <property type="entry name" value="Zn(2)-C6 fungal-type DNA-binding domain"/>
    <property type="match status" value="1"/>
</dbReference>
<keyword evidence="9" id="KW-1185">Reference proteome</keyword>
<keyword evidence="4" id="KW-0238">DNA-binding</keyword>
<dbReference type="CDD" id="cd00067">
    <property type="entry name" value="GAL4"/>
    <property type="match status" value="1"/>
</dbReference>
<gene>
    <name evidence="8" type="ORF">NW762_012437</name>
</gene>
<dbReference type="OrthoDB" id="2593732at2759"/>
<reference evidence="8" key="1">
    <citation type="submission" date="2022-09" db="EMBL/GenBank/DDBJ databases">
        <title>Fusarium specimens isolated from Avocado Roots.</title>
        <authorList>
            <person name="Stajich J."/>
            <person name="Roper C."/>
            <person name="Heimlech-Rivalta G."/>
        </authorList>
    </citation>
    <scope>NUCLEOTIDE SEQUENCE</scope>
    <source>
        <strain evidence="8">CF00136</strain>
    </source>
</reference>
<dbReference type="Proteomes" id="UP001152049">
    <property type="component" value="Unassembled WGS sequence"/>
</dbReference>
<organism evidence="8 9">
    <name type="scientific">Fusarium torreyae</name>
    <dbReference type="NCBI Taxonomy" id="1237075"/>
    <lineage>
        <taxon>Eukaryota</taxon>
        <taxon>Fungi</taxon>
        <taxon>Dikarya</taxon>
        <taxon>Ascomycota</taxon>
        <taxon>Pezizomycotina</taxon>
        <taxon>Sordariomycetes</taxon>
        <taxon>Hypocreomycetidae</taxon>
        <taxon>Hypocreales</taxon>
        <taxon>Nectriaceae</taxon>
        <taxon>Fusarium</taxon>
    </lineage>
</organism>
<evidence type="ECO:0000256" key="6">
    <source>
        <dbReference type="ARBA" id="ARBA00023242"/>
    </source>
</evidence>
<sequence>MDPGVSPVPKRIRESTSKVRTGCSTCKTRRVKCDEAKPICRRCAIGCRKCEYNIAHTTPPRRGVITVYVPPAQTQSVSIVNDRGLDFFQRNIAAKLDGQFNSTFWSRLVLQLSHTEPSIRHAVSAISTTYRDIEESTQHPVGYVNANPSARKDWNAAVRSLSARIQVHPNSSLVPLVCCLLFTCIEFLKGNIESSLFHAQNGFNILASLNRHEEITEEGPHISSIDLKAIEDSIVPMFSGLNVLCLLAGISTPPIHAPQDDEDAPHQDLAHSRRRLLIVSDQCIRFIGEAILKADAFQIDMDDLVEQAKLQIRLDEWRDQLYKLVERMRSANRQVKQEALNLLLVHYKVVYIWLRVCTVAAETATDAYHTDFEELVHYAEQITKLSVGTATPQLLSFDIQILGPLYYAVLKCRYPSTRRRALELLRSAPQREGLWNAHHAYVTATRIIELEERHLNAQGLPDEAARLHGLTLPDDESRIFNPDERLFDFQYSEHNIVSSPAYPCTLEAKFRTKPWGLLGEWQEITEYIKL</sequence>
<protein>
    <recommendedName>
        <fullName evidence="7">Zn(2)-C6 fungal-type domain-containing protein</fullName>
    </recommendedName>
</protein>
<proteinExistence type="predicted"/>
<dbReference type="Pfam" id="PF00172">
    <property type="entry name" value="Zn_clus"/>
    <property type="match status" value="1"/>
</dbReference>
<evidence type="ECO:0000256" key="5">
    <source>
        <dbReference type="ARBA" id="ARBA00023163"/>
    </source>
</evidence>
<dbReference type="GO" id="GO:0003677">
    <property type="term" value="F:DNA binding"/>
    <property type="evidence" value="ECO:0007669"/>
    <property type="project" value="UniProtKB-KW"/>
</dbReference>
<dbReference type="SMART" id="SM00066">
    <property type="entry name" value="GAL4"/>
    <property type="match status" value="1"/>
</dbReference>
<dbReference type="InterPro" id="IPR001138">
    <property type="entry name" value="Zn2Cys6_DnaBD"/>
</dbReference>
<dbReference type="PANTHER" id="PTHR36206:SF12">
    <property type="entry name" value="ASPERCRYPTIN BIOSYNTHESIS CLUSTER-SPECIFIC TRANSCRIPTION REGULATOR ATNN-RELATED"/>
    <property type="match status" value="1"/>
</dbReference>
<evidence type="ECO:0000313" key="9">
    <source>
        <dbReference type="Proteomes" id="UP001152049"/>
    </source>
</evidence>
<accession>A0A9W8V8E2</accession>
<evidence type="ECO:0000313" key="8">
    <source>
        <dbReference type="EMBL" id="KAJ4249103.1"/>
    </source>
</evidence>
<dbReference type="GO" id="GO:0008270">
    <property type="term" value="F:zinc ion binding"/>
    <property type="evidence" value="ECO:0007669"/>
    <property type="project" value="InterPro"/>
</dbReference>
<keyword evidence="6" id="KW-0539">Nucleus</keyword>
<keyword evidence="5" id="KW-0804">Transcription</keyword>
<dbReference type="PROSITE" id="PS50048">
    <property type="entry name" value="ZN2_CY6_FUNGAL_2"/>
    <property type="match status" value="1"/>
</dbReference>
<dbReference type="PANTHER" id="PTHR36206">
    <property type="entry name" value="ASPERCRYPTIN BIOSYNTHESIS CLUSTER-SPECIFIC TRANSCRIPTION REGULATOR ATNN-RELATED"/>
    <property type="match status" value="1"/>
</dbReference>
<dbReference type="InterPro" id="IPR052360">
    <property type="entry name" value="Transcr_Regulatory_Proteins"/>
</dbReference>
<evidence type="ECO:0000256" key="2">
    <source>
        <dbReference type="ARBA" id="ARBA00022833"/>
    </source>
</evidence>
<evidence type="ECO:0000259" key="7">
    <source>
        <dbReference type="PROSITE" id="PS50048"/>
    </source>
</evidence>
<keyword evidence="1" id="KW-0479">Metal-binding</keyword>
<evidence type="ECO:0000256" key="1">
    <source>
        <dbReference type="ARBA" id="ARBA00022723"/>
    </source>
</evidence>
<dbReference type="InterPro" id="IPR036864">
    <property type="entry name" value="Zn2-C6_fun-type_DNA-bd_sf"/>
</dbReference>
<comment type="caution">
    <text evidence="8">The sequence shown here is derived from an EMBL/GenBank/DDBJ whole genome shotgun (WGS) entry which is preliminary data.</text>
</comment>
<name>A0A9W8V8E2_9HYPO</name>
<feature type="domain" description="Zn(2)-C6 fungal-type" evidence="7">
    <location>
        <begin position="22"/>
        <end position="52"/>
    </location>
</feature>
<dbReference type="EMBL" id="JAOQAZ010000034">
    <property type="protein sequence ID" value="KAJ4249103.1"/>
    <property type="molecule type" value="Genomic_DNA"/>
</dbReference>
<dbReference type="GO" id="GO:0000981">
    <property type="term" value="F:DNA-binding transcription factor activity, RNA polymerase II-specific"/>
    <property type="evidence" value="ECO:0007669"/>
    <property type="project" value="InterPro"/>
</dbReference>
<keyword evidence="3" id="KW-0805">Transcription regulation</keyword>
<keyword evidence="2" id="KW-0862">Zinc</keyword>
<dbReference type="SUPFAM" id="SSF57701">
    <property type="entry name" value="Zn2/Cys6 DNA-binding domain"/>
    <property type="match status" value="1"/>
</dbReference>